<keyword evidence="1" id="KW-0472">Membrane</keyword>
<dbReference type="AlphaFoldDB" id="A0A378WZB8"/>
<dbReference type="Proteomes" id="UP000255082">
    <property type="component" value="Unassembled WGS sequence"/>
</dbReference>
<name>A0A378WZB8_9NOCA</name>
<dbReference type="InterPro" id="IPR015943">
    <property type="entry name" value="WD40/YVTN_repeat-like_dom_sf"/>
</dbReference>
<dbReference type="InterPro" id="IPR011047">
    <property type="entry name" value="Quinoprotein_ADH-like_sf"/>
</dbReference>
<evidence type="ECO:0000313" key="4">
    <source>
        <dbReference type="Proteomes" id="UP000255082"/>
    </source>
</evidence>
<keyword evidence="1" id="KW-0812">Transmembrane</keyword>
<organism evidence="3 4">
    <name type="scientific">Nocardia africana</name>
    <dbReference type="NCBI Taxonomy" id="134964"/>
    <lineage>
        <taxon>Bacteria</taxon>
        <taxon>Bacillati</taxon>
        <taxon>Actinomycetota</taxon>
        <taxon>Actinomycetes</taxon>
        <taxon>Mycobacteriales</taxon>
        <taxon>Nocardiaceae</taxon>
        <taxon>Nocardia</taxon>
    </lineage>
</organism>
<dbReference type="Pfam" id="PF13360">
    <property type="entry name" value="PQQ_2"/>
    <property type="match status" value="1"/>
</dbReference>
<gene>
    <name evidence="3" type="ORF">NCTC13184_04469</name>
</gene>
<keyword evidence="1" id="KW-1133">Transmembrane helix</keyword>
<dbReference type="EMBL" id="UGRU01000001">
    <property type="protein sequence ID" value="SUA45945.1"/>
    <property type="molecule type" value="Genomic_DNA"/>
</dbReference>
<feature type="domain" description="Pyrrolo-quinoline quinone repeat" evidence="2">
    <location>
        <begin position="331"/>
        <end position="455"/>
    </location>
</feature>
<proteinExistence type="predicted"/>
<evidence type="ECO:0000256" key="1">
    <source>
        <dbReference type="SAM" id="Phobius"/>
    </source>
</evidence>
<protein>
    <submittedName>
        <fullName evidence="3">PQQ enzyme repeat</fullName>
    </submittedName>
</protein>
<dbReference type="InterPro" id="IPR002372">
    <property type="entry name" value="PQQ_rpt_dom"/>
</dbReference>
<accession>A0A378WZB8</accession>
<evidence type="ECO:0000259" key="2">
    <source>
        <dbReference type="Pfam" id="PF13360"/>
    </source>
</evidence>
<dbReference type="OrthoDB" id="4503168at2"/>
<reference evidence="3 4" key="1">
    <citation type="submission" date="2018-06" db="EMBL/GenBank/DDBJ databases">
        <authorList>
            <consortium name="Pathogen Informatics"/>
            <person name="Doyle S."/>
        </authorList>
    </citation>
    <scope>NUCLEOTIDE SEQUENCE [LARGE SCALE GENOMIC DNA]</scope>
    <source>
        <strain evidence="3 4">NCTC13184</strain>
    </source>
</reference>
<dbReference type="Gene3D" id="2.130.10.10">
    <property type="entry name" value="YVTN repeat-like/Quinoprotein amine dehydrogenase"/>
    <property type="match status" value="2"/>
</dbReference>
<sequence>MTTAARRLTGGGARRIGITVLIVAVVAAVATVVWVNRSPEKPPEGPAAGGRFRISPRLDSAPVPRWTLRAADLSNEPGAVLLALPHSLDSYHGHGSPMDAGPTIVAATGIPGAPGPGDTAPAVGPVRLYGIDPDTGAVRWKIDAGELLNCNERVFDGQLTCRGTHRVLIVDAATGAIATDHTTDFEVMDVAVRDGVVSVAGRTADWMTAVVTRGTVADIEASWRRTYPTPVPGDAVRPRLDAPDYFRDGHDRSVRVYDLRTGDPLFTAPVGAVFDGGIIATQVIDRGWSAGRITLVDRHGHLITEVGNPSFLLEWYPTATASPPPILTGESAYDRTTGRVLWTNPQIGRDEPTGRQDAVEGVVDHTVIVRSLDGTALIGLDLADGHQVWQQPAGFAKTLRDGLTDGRHLVLADGTTVQAIDAGDGSTAWSMSLPPSGDPRLRSTVEAMGGRMVVVLADAFTEYAAA</sequence>
<feature type="transmembrane region" description="Helical" evidence="1">
    <location>
        <begin position="16"/>
        <end position="35"/>
    </location>
</feature>
<evidence type="ECO:0000313" key="3">
    <source>
        <dbReference type="EMBL" id="SUA45945.1"/>
    </source>
</evidence>
<dbReference type="SUPFAM" id="SSF50998">
    <property type="entry name" value="Quinoprotein alcohol dehydrogenase-like"/>
    <property type="match status" value="1"/>
</dbReference>
<dbReference type="RefSeq" id="WP_062963833.1">
    <property type="nucleotide sequence ID" value="NZ_JAJFOE010000001.1"/>
</dbReference>